<keyword evidence="5 6" id="KW-0472">Membrane</keyword>
<feature type="domain" description="SSD" evidence="7">
    <location>
        <begin position="290"/>
        <end position="411"/>
    </location>
</feature>
<evidence type="ECO:0000313" key="9">
    <source>
        <dbReference type="Proteomes" id="UP000664417"/>
    </source>
</evidence>
<keyword evidence="9" id="KW-1185">Reference proteome</keyword>
<dbReference type="Pfam" id="PF03176">
    <property type="entry name" value="MMPL"/>
    <property type="match status" value="2"/>
</dbReference>
<feature type="transmembrane region" description="Helical" evidence="6">
    <location>
        <begin position="442"/>
        <end position="461"/>
    </location>
</feature>
<dbReference type="InterPro" id="IPR000731">
    <property type="entry name" value="SSD"/>
</dbReference>
<evidence type="ECO:0000256" key="4">
    <source>
        <dbReference type="ARBA" id="ARBA00022989"/>
    </source>
</evidence>
<dbReference type="PANTHER" id="PTHR33406:SF12">
    <property type="entry name" value="BLR2997 PROTEIN"/>
    <property type="match status" value="1"/>
</dbReference>
<organism evidence="8 9">
    <name type="scientific">Acanthopleuribacter pedis</name>
    <dbReference type="NCBI Taxonomy" id="442870"/>
    <lineage>
        <taxon>Bacteria</taxon>
        <taxon>Pseudomonadati</taxon>
        <taxon>Acidobacteriota</taxon>
        <taxon>Holophagae</taxon>
        <taxon>Acanthopleuribacterales</taxon>
        <taxon>Acanthopleuribacteraceae</taxon>
        <taxon>Acanthopleuribacter</taxon>
    </lineage>
</organism>
<protein>
    <submittedName>
        <fullName evidence="8">RND family transporter</fullName>
    </submittedName>
</protein>
<dbReference type="Gene3D" id="1.20.1640.10">
    <property type="entry name" value="Multidrug efflux transporter AcrB transmembrane domain"/>
    <property type="match status" value="2"/>
</dbReference>
<dbReference type="InterPro" id="IPR004869">
    <property type="entry name" value="MMPL_dom"/>
</dbReference>
<feature type="transmembrane region" description="Helical" evidence="6">
    <location>
        <begin position="286"/>
        <end position="306"/>
    </location>
</feature>
<evidence type="ECO:0000259" key="7">
    <source>
        <dbReference type="PROSITE" id="PS50156"/>
    </source>
</evidence>
<evidence type="ECO:0000256" key="3">
    <source>
        <dbReference type="ARBA" id="ARBA00022692"/>
    </source>
</evidence>
<feature type="transmembrane region" description="Helical" evidence="6">
    <location>
        <begin position="389"/>
        <end position="410"/>
    </location>
</feature>
<comment type="subcellular location">
    <subcellularLocation>
        <location evidence="1">Cell membrane</location>
        <topology evidence="1">Multi-pass membrane protein</topology>
    </subcellularLocation>
</comment>
<feature type="transmembrane region" description="Helical" evidence="6">
    <location>
        <begin position="679"/>
        <end position="709"/>
    </location>
</feature>
<feature type="transmembrane region" description="Helical" evidence="6">
    <location>
        <begin position="20"/>
        <end position="38"/>
    </location>
</feature>
<evidence type="ECO:0000256" key="5">
    <source>
        <dbReference type="ARBA" id="ARBA00023136"/>
    </source>
</evidence>
<dbReference type="PANTHER" id="PTHR33406">
    <property type="entry name" value="MEMBRANE PROTEIN MJ1562-RELATED"/>
    <property type="match status" value="1"/>
</dbReference>
<reference evidence="8" key="1">
    <citation type="submission" date="2021-03" db="EMBL/GenBank/DDBJ databases">
        <authorList>
            <person name="Wang G."/>
        </authorList>
    </citation>
    <scope>NUCLEOTIDE SEQUENCE</scope>
    <source>
        <strain evidence="8">KCTC 12899</strain>
    </source>
</reference>
<gene>
    <name evidence="8" type="ORF">J3U88_20685</name>
</gene>
<dbReference type="PROSITE" id="PS50156">
    <property type="entry name" value="SSD"/>
    <property type="match status" value="2"/>
</dbReference>
<keyword evidence="4 6" id="KW-1133">Transmembrane helix</keyword>
<evidence type="ECO:0000256" key="6">
    <source>
        <dbReference type="SAM" id="Phobius"/>
    </source>
</evidence>
<dbReference type="SUPFAM" id="SSF82866">
    <property type="entry name" value="Multidrug efflux transporter AcrB transmembrane domain"/>
    <property type="match status" value="2"/>
</dbReference>
<dbReference type="InterPro" id="IPR050545">
    <property type="entry name" value="Mycobact_MmpL"/>
</dbReference>
<feature type="transmembrane region" description="Helical" evidence="6">
    <location>
        <begin position="767"/>
        <end position="793"/>
    </location>
</feature>
<feature type="transmembrane region" description="Helical" evidence="6">
    <location>
        <begin position="318"/>
        <end position="337"/>
    </location>
</feature>
<comment type="caution">
    <text evidence="8">The sequence shown here is derived from an EMBL/GenBank/DDBJ whole genome shotgun (WGS) entry which is preliminary data.</text>
</comment>
<evidence type="ECO:0000256" key="2">
    <source>
        <dbReference type="ARBA" id="ARBA00022475"/>
    </source>
</evidence>
<evidence type="ECO:0000313" key="8">
    <source>
        <dbReference type="EMBL" id="MBO1320907.1"/>
    </source>
</evidence>
<accession>A0A8J7QAL1</accession>
<dbReference type="AlphaFoldDB" id="A0A8J7QAL1"/>
<feature type="transmembrane region" description="Helical" evidence="6">
    <location>
        <begin position="743"/>
        <end position="761"/>
    </location>
</feature>
<dbReference type="RefSeq" id="WP_207860882.1">
    <property type="nucleotide sequence ID" value="NZ_JAFREP010000020.1"/>
</dbReference>
<keyword evidence="2" id="KW-1003">Cell membrane</keyword>
<sequence>MSSSLAALYENAVLAHPRRCLLAMALVVAACAVFMPSFRLDSGSDSLILEDDADLRAYIQIRQTFPDEPFLLVAYQPKHDLFEPATLQALRALVDELEQVDGVEHVNSMLNAPLLLSPPLPITALLRGIPNLEDERVDKTLARKELTESPFYSEQLISRDGETTAIQLVLTKNPPLSEAIIERETLRGSRRSAALSPEESARLSELEERVSTLTAAEAEQQEKMVADIRAVLARHRDAADVYLGGLPMIVADMTAFVRRDLVVFGAGMIAFLALALWIVFRSKRFVFLPLLTCALVVVTMIGLLGLLDKPATVVSSNFISLLLIIGMSMAIHIAVRFDNLKQSGNARTKLKQAVVDVALPCFFCSLTTMVGFGSLVFSGIKPVMDFGLMMTAGIAVAYAFIFLVLAPLLVLTTAETAGSGDETAETEAENPLMLWLAKLTDAHGGLLFIAALVLLGVSVWGTTRLSVENRFIDYFHENTEIHQGMLLIDSKLGGTVPLEIVIDGGEKNYWINPAHRAKLRQAHEYLEQQSAVGKVLSLDATLKVAEEITGSRPLNSFLLGMLKTALPARFKEAVLEPFVDRDFRQVRLVARVVESDPNLKRQELLDGIRNHLINEIGFEADQVRITGMYVLYNNMLQSLFDSQIKTIGVVFLAILMMFLILFRSFPVAIIALVPNVFPVFLVLGIMGLLGIPLDLMTITIAAVSVGIAVDHTIHYVYRFRAEFEIHRDYRATLYRCHGGVGRAMFYTSVTIVAGFMILAASSFRPTIYFGIFTSLAMVTALFAAVTLLPYLLIRLRPFGREHHS</sequence>
<dbReference type="Proteomes" id="UP000664417">
    <property type="component" value="Unassembled WGS sequence"/>
</dbReference>
<feature type="transmembrane region" description="Helical" evidence="6">
    <location>
        <begin position="357"/>
        <end position="377"/>
    </location>
</feature>
<name>A0A8J7QAL1_9BACT</name>
<dbReference type="GO" id="GO:0005886">
    <property type="term" value="C:plasma membrane"/>
    <property type="evidence" value="ECO:0007669"/>
    <property type="project" value="UniProtKB-SubCell"/>
</dbReference>
<dbReference type="EMBL" id="JAFREP010000020">
    <property type="protein sequence ID" value="MBO1320907.1"/>
    <property type="molecule type" value="Genomic_DNA"/>
</dbReference>
<feature type="transmembrane region" description="Helical" evidence="6">
    <location>
        <begin position="261"/>
        <end position="280"/>
    </location>
</feature>
<keyword evidence="3 6" id="KW-0812">Transmembrane</keyword>
<proteinExistence type="predicted"/>
<feature type="domain" description="SSD" evidence="7">
    <location>
        <begin position="667"/>
        <end position="794"/>
    </location>
</feature>
<evidence type="ECO:0000256" key="1">
    <source>
        <dbReference type="ARBA" id="ARBA00004651"/>
    </source>
</evidence>
<feature type="transmembrane region" description="Helical" evidence="6">
    <location>
        <begin position="647"/>
        <end position="673"/>
    </location>
</feature>